<sequence>MGTLASALTALQMEFSDDLTYLPGMAPQLANQAKFEQGGMQVLSKEDIETLEQCRAMCKRGECPPLLVVFDSCEGYTVEADDQIKDLTILAEYSETHLKALSSVPTNVEILHALSMALTIILRMVRRSRIVNV</sequence>
<dbReference type="PANTHER" id="PTHR48458:SF1">
    <property type="entry name" value="SET DOMAIN-CONTAINING PROTEIN"/>
    <property type="match status" value="1"/>
</dbReference>
<reference evidence="1" key="1">
    <citation type="submission" date="2022-10" db="EMBL/GenBank/DDBJ databases">
        <authorList>
            <person name="Hyden B.L."/>
            <person name="Feng K."/>
            <person name="Yates T."/>
            <person name="Jawdy S."/>
            <person name="Smart L.B."/>
            <person name="Muchero W."/>
        </authorList>
    </citation>
    <scope>NUCLEOTIDE SEQUENCE</scope>
    <source>
        <tissue evidence="1">Shoot tip</tissue>
    </source>
</reference>
<comment type="caution">
    <text evidence="1">The sequence shown here is derived from an EMBL/GenBank/DDBJ whole genome shotgun (WGS) entry which is preliminary data.</text>
</comment>
<dbReference type="Gene3D" id="2.170.270.10">
    <property type="entry name" value="SET domain"/>
    <property type="match status" value="1"/>
</dbReference>
<protein>
    <submittedName>
        <fullName evidence="1">Uncharacterized protein</fullName>
    </submittedName>
</protein>
<organism evidence="1 2">
    <name type="scientific">Salix suchowensis</name>
    <dbReference type="NCBI Taxonomy" id="1278906"/>
    <lineage>
        <taxon>Eukaryota</taxon>
        <taxon>Viridiplantae</taxon>
        <taxon>Streptophyta</taxon>
        <taxon>Embryophyta</taxon>
        <taxon>Tracheophyta</taxon>
        <taxon>Spermatophyta</taxon>
        <taxon>Magnoliopsida</taxon>
        <taxon>eudicotyledons</taxon>
        <taxon>Gunneridae</taxon>
        <taxon>Pentapetalae</taxon>
        <taxon>rosids</taxon>
        <taxon>fabids</taxon>
        <taxon>Malpighiales</taxon>
        <taxon>Salicaceae</taxon>
        <taxon>Saliceae</taxon>
        <taxon>Salix</taxon>
    </lineage>
</organism>
<reference evidence="1" key="2">
    <citation type="journal article" date="2023" name="Int. J. Mol. Sci.">
        <title>De Novo Assembly and Annotation of 11 Diverse Shrub Willow (Salix) Genomes Reveals Novel Gene Organization in Sex-Linked Regions.</title>
        <authorList>
            <person name="Hyden B."/>
            <person name="Feng K."/>
            <person name="Yates T.B."/>
            <person name="Jawdy S."/>
            <person name="Cereghino C."/>
            <person name="Smart L.B."/>
            <person name="Muchero W."/>
        </authorList>
    </citation>
    <scope>NUCLEOTIDE SEQUENCE</scope>
    <source>
        <tissue evidence="1">Shoot tip</tissue>
    </source>
</reference>
<dbReference type="Proteomes" id="UP001141253">
    <property type="component" value="Chromosome 7"/>
</dbReference>
<gene>
    <name evidence="1" type="ORF">OIU77_002839</name>
</gene>
<dbReference type="InterPro" id="IPR053114">
    <property type="entry name" value="ATXR5/ATXR6"/>
</dbReference>
<accession>A0ABQ9AZV4</accession>
<proteinExistence type="predicted"/>
<evidence type="ECO:0000313" key="2">
    <source>
        <dbReference type="Proteomes" id="UP001141253"/>
    </source>
</evidence>
<evidence type="ECO:0000313" key="1">
    <source>
        <dbReference type="EMBL" id="KAJ6366336.1"/>
    </source>
</evidence>
<dbReference type="InterPro" id="IPR046341">
    <property type="entry name" value="SET_dom_sf"/>
</dbReference>
<name>A0ABQ9AZV4_9ROSI</name>
<dbReference type="PANTHER" id="PTHR48458">
    <property type="entry name" value="SET DOMAIN-CONTAINING PROTEIN"/>
    <property type="match status" value="1"/>
</dbReference>
<dbReference type="EMBL" id="JAPFFI010000014">
    <property type="protein sequence ID" value="KAJ6366336.1"/>
    <property type="molecule type" value="Genomic_DNA"/>
</dbReference>
<keyword evidence="2" id="KW-1185">Reference proteome</keyword>